<gene>
    <name evidence="7" type="primary">groEL</name>
    <name evidence="7" type="synonym">groL</name>
    <name evidence="12" type="ORF">GGR95_000893</name>
</gene>
<dbReference type="SUPFAM" id="SSF52029">
    <property type="entry name" value="GroEL apical domain-like"/>
    <property type="match status" value="1"/>
</dbReference>
<reference evidence="12 13" key="1">
    <citation type="submission" date="2020-08" db="EMBL/GenBank/DDBJ databases">
        <title>Genomic Encyclopedia of Type Strains, Phase IV (KMG-IV): sequencing the most valuable type-strain genomes for metagenomic binning, comparative biology and taxonomic classification.</title>
        <authorList>
            <person name="Goeker M."/>
        </authorList>
    </citation>
    <scope>NUCLEOTIDE SEQUENCE [LARGE SCALE GENOMIC DNA]</scope>
    <source>
        <strain evidence="12 13">DSM 102234</strain>
    </source>
</reference>
<dbReference type="PANTHER" id="PTHR45633">
    <property type="entry name" value="60 KDA HEAT SHOCK PROTEIN, MITOCHONDRIAL"/>
    <property type="match status" value="1"/>
</dbReference>
<keyword evidence="6 7" id="KW-0413">Isomerase</keyword>
<dbReference type="CDD" id="cd03344">
    <property type="entry name" value="GroEL"/>
    <property type="match status" value="1"/>
</dbReference>
<feature type="binding site" evidence="7">
    <location>
        <position position="415"/>
    </location>
    <ligand>
        <name>ATP</name>
        <dbReference type="ChEBI" id="CHEBI:30616"/>
    </ligand>
</feature>
<dbReference type="Gene3D" id="3.30.260.10">
    <property type="entry name" value="TCP-1-like chaperonin intermediate domain"/>
    <property type="match status" value="1"/>
</dbReference>
<evidence type="ECO:0000256" key="7">
    <source>
        <dbReference type="HAMAP-Rule" id="MF_00600"/>
    </source>
</evidence>
<protein>
    <recommendedName>
        <fullName evidence="7">Chaperonin GroEL</fullName>
        <ecNumber evidence="7">5.6.1.7</ecNumber>
    </recommendedName>
    <alternativeName>
        <fullName evidence="7">60 kDa chaperonin</fullName>
    </alternativeName>
    <alternativeName>
        <fullName evidence="7">Chaperonin-60</fullName>
        <shortName evidence="7">Cpn60</shortName>
    </alternativeName>
</protein>
<dbReference type="NCBIfam" id="NF000592">
    <property type="entry name" value="PRK00013.1"/>
    <property type="match status" value="1"/>
</dbReference>
<dbReference type="GO" id="GO:0042026">
    <property type="term" value="P:protein refolding"/>
    <property type="evidence" value="ECO:0007669"/>
    <property type="project" value="UniProtKB-UniRule"/>
</dbReference>
<proteinExistence type="inferred from homology"/>
<name>A0A7W6E214_9RHOB</name>
<dbReference type="Proteomes" id="UP000530268">
    <property type="component" value="Unassembled WGS sequence"/>
</dbReference>
<keyword evidence="10" id="KW-0175">Coiled coil</keyword>
<dbReference type="GO" id="GO:0016853">
    <property type="term" value="F:isomerase activity"/>
    <property type="evidence" value="ECO:0007669"/>
    <property type="project" value="UniProtKB-KW"/>
</dbReference>
<dbReference type="NCBIfam" id="NF009489">
    <property type="entry name" value="PRK12851.1"/>
    <property type="match status" value="1"/>
</dbReference>
<dbReference type="GO" id="GO:0005524">
    <property type="term" value="F:ATP binding"/>
    <property type="evidence" value="ECO:0007669"/>
    <property type="project" value="UniProtKB-UniRule"/>
</dbReference>
<dbReference type="PRINTS" id="PR00298">
    <property type="entry name" value="CHAPERONIN60"/>
</dbReference>
<evidence type="ECO:0000256" key="2">
    <source>
        <dbReference type="ARBA" id="ARBA00022490"/>
    </source>
</evidence>
<dbReference type="EMBL" id="JACIEI010000002">
    <property type="protein sequence ID" value="MBB3993265.1"/>
    <property type="molecule type" value="Genomic_DNA"/>
</dbReference>
<dbReference type="InterPro" id="IPR027409">
    <property type="entry name" value="GroEL-like_apical_dom_sf"/>
</dbReference>
<dbReference type="SUPFAM" id="SSF48592">
    <property type="entry name" value="GroEL equatorial domain-like"/>
    <property type="match status" value="1"/>
</dbReference>
<feature type="binding site" evidence="7">
    <location>
        <position position="51"/>
    </location>
    <ligand>
        <name>ATP</name>
        <dbReference type="ChEBI" id="CHEBI:30616"/>
    </ligand>
</feature>
<dbReference type="Pfam" id="PF00118">
    <property type="entry name" value="Cpn60_TCP1"/>
    <property type="match status" value="1"/>
</dbReference>
<evidence type="ECO:0000256" key="10">
    <source>
        <dbReference type="SAM" id="Coils"/>
    </source>
</evidence>
<evidence type="ECO:0000313" key="12">
    <source>
        <dbReference type="EMBL" id="MBB3993265.1"/>
    </source>
</evidence>
<evidence type="ECO:0000256" key="9">
    <source>
        <dbReference type="RuleBase" id="RU000419"/>
    </source>
</evidence>
<dbReference type="GO" id="GO:0005737">
    <property type="term" value="C:cytoplasm"/>
    <property type="evidence" value="ECO:0007669"/>
    <property type="project" value="UniProtKB-SubCell"/>
</dbReference>
<comment type="subunit">
    <text evidence="7 9">Forms a cylinder of 14 subunits composed of two heptameric rings stacked back-to-back. Interacts with the co-chaperonin GroES.</text>
</comment>
<dbReference type="Gene3D" id="3.50.7.10">
    <property type="entry name" value="GroEL"/>
    <property type="match status" value="1"/>
</dbReference>
<comment type="subcellular location">
    <subcellularLocation>
        <location evidence="7">Cytoplasm</location>
    </subcellularLocation>
</comment>
<evidence type="ECO:0000256" key="3">
    <source>
        <dbReference type="ARBA" id="ARBA00022741"/>
    </source>
</evidence>
<comment type="caution">
    <text evidence="7">Lacks conserved residue(s) required for the propagation of feature annotation.</text>
</comment>
<comment type="similarity">
    <text evidence="1 7 8">Belongs to the chaperonin (HSP60) family.</text>
</comment>
<dbReference type="AlphaFoldDB" id="A0A7W6E214"/>
<keyword evidence="13" id="KW-1185">Reference proteome</keyword>
<dbReference type="NCBIfam" id="NF009488">
    <property type="entry name" value="PRK12850.1"/>
    <property type="match status" value="1"/>
</dbReference>
<feature type="binding site" evidence="7">
    <location>
        <begin position="87"/>
        <end position="91"/>
    </location>
    <ligand>
        <name>ATP</name>
        <dbReference type="ChEBI" id="CHEBI:30616"/>
    </ligand>
</feature>
<dbReference type="EC" id="5.6.1.7" evidence="7"/>
<dbReference type="GO" id="GO:0140662">
    <property type="term" value="F:ATP-dependent protein folding chaperone"/>
    <property type="evidence" value="ECO:0007669"/>
    <property type="project" value="InterPro"/>
</dbReference>
<dbReference type="InterPro" id="IPR027413">
    <property type="entry name" value="GROEL-like_equatorial_sf"/>
</dbReference>
<feature type="compositionally biased region" description="Gly residues" evidence="11">
    <location>
        <begin position="530"/>
        <end position="549"/>
    </location>
</feature>
<keyword evidence="4 7" id="KW-0067">ATP-binding</keyword>
<evidence type="ECO:0000256" key="6">
    <source>
        <dbReference type="ARBA" id="ARBA00023235"/>
    </source>
</evidence>
<keyword evidence="3 7" id="KW-0547">Nucleotide-binding</keyword>
<sequence>MSAKDVKFGTDARNKMLKGVNILADAVKVTLGPKGRNVVLDKSFGAPRITKDGVSVAKEIELEDKFENMGAQMVKEVASRTNDEAGDGTTTATVLAQAIVKEGMKSVAAGMNPMDLKRGIDLATAKVVEAIKAAARPVNDSDEVAQVGTISANGEAEIGRQIADAMQKVGNEGVITVEENKGLETETDVVEGMQFDRGYLSPYFVTNSDKMTVELEDAIILLHEKKLSSLQPMVPLLEQVIQSQKPLLIISEDVEGEALATLVVNKLRGGLKIAAVKAPGFGDRRKAMLQDLAVLTGGQVISEDLGMKLESVTMDMLGSAKKVSITKDTTTIVDGAGEKAEIEARVAQIRNQIEETTSDYDKEKLQERVAKLAGGVAVIRVGGMSEVEVKERKDRVDDALNATRAAVQEGVVVGGGVALIQGGKALDGLKGANSDQDVGIAIIRRALEAPLRQIAENSGVDGSVVAGKIRESTDVTFGFNAQTEEYGDMFKFGVIDPAKVVRTALQDAASVAGLLITTEAMVADRPSKDGGAGGGMPDMGGMGGMGGMM</sequence>
<dbReference type="NCBIfam" id="TIGR02348">
    <property type="entry name" value="GroEL"/>
    <property type="match status" value="1"/>
</dbReference>
<dbReference type="InterPro" id="IPR027410">
    <property type="entry name" value="TCP-1-like_intermed_sf"/>
</dbReference>
<comment type="function">
    <text evidence="7 9">Together with its co-chaperonin GroES, plays an essential role in assisting protein folding. The GroEL-GroES system forms a nano-cage that allows encapsulation of the non-native substrate proteins and provides a physical environment optimized to promote and accelerate protein folding.</text>
</comment>
<accession>A0A7W6E214</accession>
<evidence type="ECO:0000256" key="11">
    <source>
        <dbReference type="SAM" id="MobiDB-lite"/>
    </source>
</evidence>
<dbReference type="FunFam" id="1.10.560.10:FF:000001">
    <property type="entry name" value="60 kDa chaperonin"/>
    <property type="match status" value="1"/>
</dbReference>
<dbReference type="RefSeq" id="WP_184563182.1">
    <property type="nucleotide sequence ID" value="NZ_JACIEI010000002.1"/>
</dbReference>
<dbReference type="InterPro" id="IPR001844">
    <property type="entry name" value="Cpn60/GroEL"/>
</dbReference>
<dbReference type="FunFam" id="3.50.7.10:FF:000001">
    <property type="entry name" value="60 kDa chaperonin"/>
    <property type="match status" value="1"/>
</dbReference>
<keyword evidence="5 7" id="KW-0143">Chaperone</keyword>
<dbReference type="SUPFAM" id="SSF54849">
    <property type="entry name" value="GroEL-intermediate domain like"/>
    <property type="match status" value="1"/>
</dbReference>
<dbReference type="Gene3D" id="1.10.560.10">
    <property type="entry name" value="GroEL-like equatorial domain"/>
    <property type="match status" value="1"/>
</dbReference>
<feature type="coiled-coil region" evidence="10">
    <location>
        <begin position="339"/>
        <end position="366"/>
    </location>
</feature>
<evidence type="ECO:0000256" key="4">
    <source>
        <dbReference type="ARBA" id="ARBA00022840"/>
    </source>
</evidence>
<keyword evidence="2 7" id="KW-0963">Cytoplasm</keyword>
<feature type="binding site" evidence="7">
    <location>
        <position position="496"/>
    </location>
    <ligand>
        <name>ATP</name>
        <dbReference type="ChEBI" id="CHEBI:30616"/>
    </ligand>
</feature>
<organism evidence="12 13">
    <name type="scientific">Sulfitobacter undariae</name>
    <dbReference type="NCBI Taxonomy" id="1563671"/>
    <lineage>
        <taxon>Bacteria</taxon>
        <taxon>Pseudomonadati</taxon>
        <taxon>Pseudomonadota</taxon>
        <taxon>Alphaproteobacteria</taxon>
        <taxon>Rhodobacterales</taxon>
        <taxon>Roseobacteraceae</taxon>
        <taxon>Sulfitobacter</taxon>
    </lineage>
</organism>
<evidence type="ECO:0000313" key="13">
    <source>
        <dbReference type="Proteomes" id="UP000530268"/>
    </source>
</evidence>
<dbReference type="InterPro" id="IPR018370">
    <property type="entry name" value="Chaperonin_Cpn60_CS"/>
</dbReference>
<evidence type="ECO:0000256" key="1">
    <source>
        <dbReference type="ARBA" id="ARBA00006607"/>
    </source>
</evidence>
<dbReference type="GO" id="GO:0051082">
    <property type="term" value="F:unfolded protein binding"/>
    <property type="evidence" value="ECO:0007669"/>
    <property type="project" value="UniProtKB-UniRule"/>
</dbReference>
<feature type="binding site" evidence="7">
    <location>
        <begin position="30"/>
        <end position="33"/>
    </location>
    <ligand>
        <name>ATP</name>
        <dbReference type="ChEBI" id="CHEBI:30616"/>
    </ligand>
</feature>
<evidence type="ECO:0000256" key="8">
    <source>
        <dbReference type="RuleBase" id="RU000418"/>
    </source>
</evidence>
<dbReference type="InterPro" id="IPR002423">
    <property type="entry name" value="Cpn60/GroEL/TCP-1"/>
</dbReference>
<evidence type="ECO:0000256" key="5">
    <source>
        <dbReference type="ARBA" id="ARBA00023186"/>
    </source>
</evidence>
<feature type="region of interest" description="Disordered" evidence="11">
    <location>
        <begin position="525"/>
        <end position="549"/>
    </location>
</feature>
<comment type="caution">
    <text evidence="12">The sequence shown here is derived from an EMBL/GenBank/DDBJ whole genome shotgun (WGS) entry which is preliminary data.</text>
</comment>
<dbReference type="PROSITE" id="PS00296">
    <property type="entry name" value="CHAPERONINS_CPN60"/>
    <property type="match status" value="1"/>
</dbReference>
<dbReference type="HAMAP" id="MF_00600">
    <property type="entry name" value="CH60"/>
    <property type="match status" value="1"/>
</dbReference>
<dbReference type="NCBIfam" id="NF009487">
    <property type="entry name" value="PRK12849.1"/>
    <property type="match status" value="1"/>
</dbReference>